<keyword evidence="8" id="KW-1185">Reference proteome</keyword>
<feature type="compositionally biased region" description="Polar residues" evidence="5">
    <location>
        <begin position="84"/>
        <end position="100"/>
    </location>
</feature>
<keyword evidence="2 4" id="KW-0863">Zinc-finger</keyword>
<evidence type="ECO:0000256" key="2">
    <source>
        <dbReference type="ARBA" id="ARBA00022771"/>
    </source>
</evidence>
<evidence type="ECO:0000256" key="3">
    <source>
        <dbReference type="ARBA" id="ARBA00022833"/>
    </source>
</evidence>
<gene>
    <name evidence="7" type="ORF">PDIGIT_LOCUS5507</name>
</gene>
<protein>
    <recommendedName>
        <fullName evidence="6">GRF-type domain-containing protein</fullName>
    </recommendedName>
</protein>
<feature type="compositionally biased region" description="Low complexity" evidence="5">
    <location>
        <begin position="224"/>
        <end position="242"/>
    </location>
</feature>
<dbReference type="AlphaFoldDB" id="A0A9W4XTP9"/>
<feature type="region of interest" description="Disordered" evidence="5">
    <location>
        <begin position="80"/>
        <end position="143"/>
    </location>
</feature>
<proteinExistence type="predicted"/>
<feature type="region of interest" description="Disordered" evidence="5">
    <location>
        <begin position="1"/>
        <end position="20"/>
    </location>
</feature>
<dbReference type="Proteomes" id="UP001152607">
    <property type="component" value="Unassembled WGS sequence"/>
</dbReference>
<dbReference type="GO" id="GO:0008270">
    <property type="term" value="F:zinc ion binding"/>
    <property type="evidence" value="ECO:0007669"/>
    <property type="project" value="UniProtKB-KW"/>
</dbReference>
<evidence type="ECO:0000256" key="1">
    <source>
        <dbReference type="ARBA" id="ARBA00022723"/>
    </source>
</evidence>
<feature type="domain" description="GRF-type" evidence="6">
    <location>
        <begin position="30"/>
        <end position="76"/>
    </location>
</feature>
<dbReference type="EMBL" id="CAOQHR010000003">
    <property type="protein sequence ID" value="CAI6332482.1"/>
    <property type="molecule type" value="Genomic_DNA"/>
</dbReference>
<evidence type="ECO:0000259" key="6">
    <source>
        <dbReference type="PROSITE" id="PS51999"/>
    </source>
</evidence>
<sequence>MFSPKALFSGKGYRGPPKPRGSFRDGIWHCDCTPPLPAIHFPVKKAGPNKGRWFRTCQKEQSDETRCKFFLWDTDAAPRENAALKSNSRTEPARANVTTPSREKPQPAVVPPAPAFDPRASSNSTRKRTRATYQSDDDDEFDLGEKSANFYDELNDIVTAVETPSKKPRVEDSFVTPKRRKLPWQTEDTVKTYGLQTPQTESRTLANPFNTKATPSKSQSPAVETTQTLSPSSSPLETPTPSRFKNAVTDSDIVRDIFGVLHMANVKLDEQTNSDLTSLLSKHVTVAEGIKKGRDVARASVKAKDAKITELTYRVNTLEAELEAERASVAHLQWIAEHEQSSS</sequence>
<evidence type="ECO:0000256" key="4">
    <source>
        <dbReference type="PROSITE-ProRule" id="PRU01343"/>
    </source>
</evidence>
<dbReference type="OrthoDB" id="430051at2759"/>
<evidence type="ECO:0000313" key="8">
    <source>
        <dbReference type="Proteomes" id="UP001152607"/>
    </source>
</evidence>
<feature type="compositionally biased region" description="Polar residues" evidence="5">
    <location>
        <begin position="195"/>
        <end position="223"/>
    </location>
</feature>
<keyword evidence="3" id="KW-0862">Zinc</keyword>
<feature type="region of interest" description="Disordered" evidence="5">
    <location>
        <begin position="195"/>
        <end position="244"/>
    </location>
</feature>
<evidence type="ECO:0000313" key="7">
    <source>
        <dbReference type="EMBL" id="CAI6332482.1"/>
    </source>
</evidence>
<evidence type="ECO:0000256" key="5">
    <source>
        <dbReference type="SAM" id="MobiDB-lite"/>
    </source>
</evidence>
<comment type="caution">
    <text evidence="7">The sequence shown here is derived from an EMBL/GenBank/DDBJ whole genome shotgun (WGS) entry which is preliminary data.</text>
</comment>
<accession>A0A9W4XTP9</accession>
<organism evidence="7 8">
    <name type="scientific">Periconia digitata</name>
    <dbReference type="NCBI Taxonomy" id="1303443"/>
    <lineage>
        <taxon>Eukaryota</taxon>
        <taxon>Fungi</taxon>
        <taxon>Dikarya</taxon>
        <taxon>Ascomycota</taxon>
        <taxon>Pezizomycotina</taxon>
        <taxon>Dothideomycetes</taxon>
        <taxon>Pleosporomycetidae</taxon>
        <taxon>Pleosporales</taxon>
        <taxon>Massarineae</taxon>
        <taxon>Periconiaceae</taxon>
        <taxon>Periconia</taxon>
    </lineage>
</organism>
<keyword evidence="1" id="KW-0479">Metal-binding</keyword>
<dbReference type="InterPro" id="IPR010666">
    <property type="entry name" value="Znf_GRF"/>
</dbReference>
<dbReference type="PROSITE" id="PS51999">
    <property type="entry name" value="ZF_GRF"/>
    <property type="match status" value="1"/>
</dbReference>
<reference evidence="7" key="1">
    <citation type="submission" date="2023-01" db="EMBL/GenBank/DDBJ databases">
        <authorList>
            <person name="Van Ghelder C."/>
            <person name="Rancurel C."/>
        </authorList>
    </citation>
    <scope>NUCLEOTIDE SEQUENCE</scope>
    <source>
        <strain evidence="7">CNCM I-4278</strain>
    </source>
</reference>
<name>A0A9W4XTP9_9PLEO</name>